<dbReference type="PANTHER" id="PTHR13407:SF2">
    <property type="entry name" value="RING FINGER PROTEIN 175"/>
    <property type="match status" value="1"/>
</dbReference>
<keyword evidence="3" id="KW-0479">Metal-binding</keyword>
<evidence type="ECO:0000256" key="1">
    <source>
        <dbReference type="ARBA" id="ARBA00004141"/>
    </source>
</evidence>
<gene>
    <name evidence="7" type="ORF">FD755_018173</name>
</gene>
<evidence type="ECO:0000256" key="6">
    <source>
        <dbReference type="SAM" id="Phobius"/>
    </source>
</evidence>
<comment type="subcellular location">
    <subcellularLocation>
        <location evidence="1">Membrane</location>
        <topology evidence="1">Multi-pass membrane protein</topology>
    </subcellularLocation>
</comment>
<dbReference type="GO" id="GO:0046872">
    <property type="term" value="F:metal ion binding"/>
    <property type="evidence" value="ECO:0007669"/>
    <property type="project" value="UniProtKB-KW"/>
</dbReference>
<dbReference type="EMBL" id="VCEB01000014">
    <property type="protein sequence ID" value="KAB0370211.1"/>
    <property type="molecule type" value="Genomic_DNA"/>
</dbReference>
<dbReference type="PANTHER" id="PTHR13407">
    <property type="entry name" value="RNF121 PROTEIN"/>
    <property type="match status" value="1"/>
</dbReference>
<evidence type="ECO:0000313" key="8">
    <source>
        <dbReference type="Proteomes" id="UP000326062"/>
    </source>
</evidence>
<comment type="caution">
    <text evidence="7">The sequence shown here is derived from an EMBL/GenBank/DDBJ whole genome shotgun (WGS) entry which is preliminary data.</text>
</comment>
<evidence type="ECO:0000256" key="4">
    <source>
        <dbReference type="ARBA" id="ARBA00022989"/>
    </source>
</evidence>
<keyword evidence="5 6" id="KW-0472">Membrane</keyword>
<dbReference type="AlphaFoldDB" id="A0A5N3X7Y5"/>
<name>A0A5N3X7Y5_MUNRE</name>
<evidence type="ECO:0000256" key="3">
    <source>
        <dbReference type="ARBA" id="ARBA00022723"/>
    </source>
</evidence>
<organism evidence="7 8">
    <name type="scientific">Muntiacus reevesi</name>
    <name type="common">Reeves' muntjac</name>
    <name type="synonym">Cervus reevesi</name>
    <dbReference type="NCBI Taxonomy" id="9886"/>
    <lineage>
        <taxon>Eukaryota</taxon>
        <taxon>Metazoa</taxon>
        <taxon>Chordata</taxon>
        <taxon>Craniata</taxon>
        <taxon>Vertebrata</taxon>
        <taxon>Euteleostomi</taxon>
        <taxon>Mammalia</taxon>
        <taxon>Eutheria</taxon>
        <taxon>Laurasiatheria</taxon>
        <taxon>Artiodactyla</taxon>
        <taxon>Ruminantia</taxon>
        <taxon>Pecora</taxon>
        <taxon>Cervidae</taxon>
        <taxon>Muntiacinae</taxon>
        <taxon>Muntiacus</taxon>
    </lineage>
</organism>
<dbReference type="GO" id="GO:0036503">
    <property type="term" value="P:ERAD pathway"/>
    <property type="evidence" value="ECO:0007669"/>
    <property type="project" value="TreeGrafter"/>
</dbReference>
<protein>
    <submittedName>
        <fullName evidence="7">Uncharacterized protein</fullName>
    </submittedName>
</protein>
<evidence type="ECO:0000256" key="2">
    <source>
        <dbReference type="ARBA" id="ARBA00022692"/>
    </source>
</evidence>
<evidence type="ECO:0000256" key="5">
    <source>
        <dbReference type="ARBA" id="ARBA00023136"/>
    </source>
</evidence>
<keyword evidence="2 6" id="KW-0812">Transmembrane</keyword>
<feature type="transmembrane region" description="Helical" evidence="6">
    <location>
        <begin position="45"/>
        <end position="65"/>
    </location>
</feature>
<proteinExistence type="predicted"/>
<dbReference type="Proteomes" id="UP000326062">
    <property type="component" value="Chromosome 20"/>
</dbReference>
<reference evidence="7 8" key="1">
    <citation type="submission" date="2019-06" db="EMBL/GenBank/DDBJ databases">
        <title>Discovery of a novel chromosome fission-fusion reversal in muntjac.</title>
        <authorList>
            <person name="Mudd A.B."/>
            <person name="Bredeson J.V."/>
            <person name="Baum R."/>
            <person name="Hockemeyer D."/>
            <person name="Rokhsar D.S."/>
        </authorList>
    </citation>
    <scope>NUCLEOTIDE SEQUENCE [LARGE SCALE GENOMIC DNA]</scope>
    <source>
        <strain evidence="7">UCam_UCB_Mr</strain>
        <tissue evidence="7">Fibroblast cell line</tissue>
    </source>
</reference>
<keyword evidence="4 6" id="KW-1133">Transmembrane helix</keyword>
<dbReference type="GO" id="GO:0061630">
    <property type="term" value="F:ubiquitin protein ligase activity"/>
    <property type="evidence" value="ECO:0007669"/>
    <property type="project" value="TreeGrafter"/>
</dbReference>
<dbReference type="InterPro" id="IPR040176">
    <property type="entry name" value="RNF121/RNF175"/>
</dbReference>
<sequence>MGGWNPGLQSPPMSFRQKHVGKLRTERSCLQQERMYELHRGHESMHVEMILVFLCALVIAQVVLVRWRQRHGRSYNVTCPREPPTSASVLAWACGNQRGTR</sequence>
<keyword evidence="8" id="KW-1185">Reference proteome</keyword>
<accession>A0A5N3X7Y5</accession>
<evidence type="ECO:0000313" key="7">
    <source>
        <dbReference type="EMBL" id="KAB0370211.1"/>
    </source>
</evidence>
<dbReference type="GO" id="GO:0005789">
    <property type="term" value="C:endoplasmic reticulum membrane"/>
    <property type="evidence" value="ECO:0007669"/>
    <property type="project" value="TreeGrafter"/>
</dbReference>
<dbReference type="GO" id="GO:0000139">
    <property type="term" value="C:Golgi membrane"/>
    <property type="evidence" value="ECO:0007669"/>
    <property type="project" value="TreeGrafter"/>
</dbReference>